<dbReference type="GO" id="GO:0004386">
    <property type="term" value="F:helicase activity"/>
    <property type="evidence" value="ECO:0007669"/>
    <property type="project" value="UniProtKB-KW"/>
</dbReference>
<dbReference type="InterPro" id="IPR027417">
    <property type="entry name" value="P-loop_NTPase"/>
</dbReference>
<comment type="caution">
    <text evidence="2">The sequence shown here is derived from an EMBL/GenBank/DDBJ whole genome shotgun (WGS) entry which is preliminary data.</text>
</comment>
<dbReference type="PANTHER" id="PTHR30153">
    <property type="entry name" value="REPLICATIVE DNA HELICASE DNAB"/>
    <property type="match status" value="1"/>
</dbReference>
<dbReference type="SUPFAM" id="SSF52540">
    <property type="entry name" value="P-loop containing nucleoside triphosphate hydrolases"/>
    <property type="match status" value="1"/>
</dbReference>
<dbReference type="CDD" id="cd00984">
    <property type="entry name" value="DnaB_C"/>
    <property type="match status" value="1"/>
</dbReference>
<accession>A0ABW1GIR6</accession>
<sequence length="301" mass="33059">MTDTTTDEAASDKPSVIGDLLADLLDDAVGIVENPTAYTSLRGLPTGFRDLDLVTGGLTPGSLTVIASRPQMGRTTLLTDICRNTAIKNNVPTAVYSLEESGELFLMRVLAAEARVARHHIICGSMTEEDWTRVARRVPDVSAAPLHVKTPGRLTMATLEAEARELVEEHGVALLAVDGIQDIRPARRSDLREREVGDVVRDLKTLARELDVPVVATSHLNRNPEQRYNRLPKLDDLRESGAITFAADTILLLHREDAYEKDTPRAGEADFYIAKHRQGPTCVITTAFQGHYGRFVDMAQP</sequence>
<keyword evidence="2" id="KW-0378">Hydrolase</keyword>
<keyword evidence="3" id="KW-1185">Reference proteome</keyword>
<dbReference type="PANTHER" id="PTHR30153:SF2">
    <property type="entry name" value="REPLICATIVE DNA HELICASE"/>
    <property type="match status" value="1"/>
</dbReference>
<protein>
    <submittedName>
        <fullName evidence="2">Replicative DNA helicase</fullName>
    </submittedName>
</protein>
<dbReference type="InterPro" id="IPR007694">
    <property type="entry name" value="DNA_helicase_DnaB-like_C"/>
</dbReference>
<organism evidence="2 3">
    <name type="scientific">Streptomyces pulveraceus</name>
    <dbReference type="NCBI Taxonomy" id="68258"/>
    <lineage>
        <taxon>Bacteria</taxon>
        <taxon>Bacillati</taxon>
        <taxon>Actinomycetota</taxon>
        <taxon>Actinomycetes</taxon>
        <taxon>Kitasatosporales</taxon>
        <taxon>Streptomycetaceae</taxon>
        <taxon>Streptomyces</taxon>
    </lineage>
</organism>
<proteinExistence type="predicted"/>
<evidence type="ECO:0000313" key="2">
    <source>
        <dbReference type="EMBL" id="MFC5914745.1"/>
    </source>
</evidence>
<dbReference type="PROSITE" id="PS51199">
    <property type="entry name" value="SF4_HELICASE"/>
    <property type="match status" value="1"/>
</dbReference>
<dbReference type="Proteomes" id="UP001596200">
    <property type="component" value="Unassembled WGS sequence"/>
</dbReference>
<evidence type="ECO:0000259" key="1">
    <source>
        <dbReference type="PROSITE" id="PS51199"/>
    </source>
</evidence>
<name>A0ABW1GIR6_9ACTN</name>
<keyword evidence="2" id="KW-0547">Nucleotide-binding</keyword>
<dbReference type="Gene3D" id="3.40.50.300">
    <property type="entry name" value="P-loop containing nucleotide triphosphate hydrolases"/>
    <property type="match status" value="1"/>
</dbReference>
<reference evidence="3" key="1">
    <citation type="journal article" date="2019" name="Int. J. Syst. Evol. Microbiol.">
        <title>The Global Catalogue of Microorganisms (GCM) 10K type strain sequencing project: providing services to taxonomists for standard genome sequencing and annotation.</title>
        <authorList>
            <consortium name="The Broad Institute Genomics Platform"/>
            <consortium name="The Broad Institute Genome Sequencing Center for Infectious Disease"/>
            <person name="Wu L."/>
            <person name="Ma J."/>
        </authorList>
    </citation>
    <scope>NUCLEOTIDE SEQUENCE [LARGE SCALE GENOMIC DNA]</scope>
    <source>
        <strain evidence="3">JCM 4147</strain>
    </source>
</reference>
<evidence type="ECO:0000313" key="3">
    <source>
        <dbReference type="Proteomes" id="UP001596200"/>
    </source>
</evidence>
<feature type="domain" description="SF4 helicase" evidence="1">
    <location>
        <begin position="37"/>
        <end position="301"/>
    </location>
</feature>
<dbReference type="EMBL" id="JBHSPU010000014">
    <property type="protein sequence ID" value="MFC5914745.1"/>
    <property type="molecule type" value="Genomic_DNA"/>
</dbReference>
<dbReference type="Pfam" id="PF03796">
    <property type="entry name" value="DnaB_C"/>
    <property type="match status" value="1"/>
</dbReference>
<dbReference type="RefSeq" id="WP_344517120.1">
    <property type="nucleotide sequence ID" value="NZ_BAAATU010000058.1"/>
</dbReference>
<keyword evidence="2" id="KW-0347">Helicase</keyword>
<keyword evidence="2" id="KW-0067">ATP-binding</keyword>
<gene>
    <name evidence="2" type="ORF">ACFP1B_15095</name>
</gene>